<dbReference type="EMBL" id="VNFE01000008">
    <property type="protein sequence ID" value="TVU87605.1"/>
    <property type="molecule type" value="Genomic_DNA"/>
</dbReference>
<dbReference type="InterPro" id="IPR001173">
    <property type="entry name" value="Glyco_trans_2-like"/>
</dbReference>
<dbReference type="GO" id="GO:0044010">
    <property type="term" value="P:single-species biofilm formation"/>
    <property type="evidence" value="ECO:0007669"/>
    <property type="project" value="TreeGrafter"/>
</dbReference>
<name>A0A558J1Q6_9GAMM</name>
<dbReference type="GO" id="GO:0016740">
    <property type="term" value="F:transferase activity"/>
    <property type="evidence" value="ECO:0007669"/>
    <property type="project" value="UniProtKB-KW"/>
</dbReference>
<protein>
    <submittedName>
        <fullName evidence="2">Glycosyltransferase family 2 protein</fullName>
    </submittedName>
</protein>
<keyword evidence="2" id="KW-0808">Transferase</keyword>
<dbReference type="Proteomes" id="UP000317288">
    <property type="component" value="Unassembled WGS sequence"/>
</dbReference>
<sequence length="306" mass="34424">MVSSLKVACVIPVYNGKSDLLRLLDSLDQQTVAFDVLVVDSSSSDGSQQVAFERADKVVVIDTSDFNHGGTRQKMVNQHAEYDIFVFLTQDAYLEDAFAIENIISYFESSAVGAVCGRQLPHHDATLLAAHARLFNYPDNTTHKSLNDASILGIKTPFMSNSFAAYRRDALIEIDGFPNDVILSEDMYATAKMLMAGYNVVYAGNACCRHSHNYTMLEEFRRYFDIGVFHAAQPWIRDVFGGAGGEGFKYVKSEICFLGLKRFYLWPSSFIRNALKLLGYKLGQRSEKIPVSINKKLSMHSRYWIE</sequence>
<feature type="domain" description="Glycosyltransferase 2-like" evidence="1">
    <location>
        <begin position="10"/>
        <end position="174"/>
    </location>
</feature>
<reference evidence="2 3" key="1">
    <citation type="submission" date="2019-07" db="EMBL/GenBank/DDBJ databases">
        <title>Diversity of Bacteria from Kongsfjorden, Arctic.</title>
        <authorList>
            <person name="Yu Y."/>
        </authorList>
    </citation>
    <scope>NUCLEOTIDE SEQUENCE [LARGE SCALE GENOMIC DNA]</scope>
    <source>
        <strain evidence="2 3">SM1922</strain>
    </source>
</reference>
<evidence type="ECO:0000313" key="3">
    <source>
        <dbReference type="Proteomes" id="UP000317288"/>
    </source>
</evidence>
<dbReference type="AlphaFoldDB" id="A0A558J1Q6"/>
<evidence type="ECO:0000313" key="2">
    <source>
        <dbReference type="EMBL" id="TVU87605.1"/>
    </source>
</evidence>
<dbReference type="InterPro" id="IPR050834">
    <property type="entry name" value="Glycosyltransf_2"/>
</dbReference>
<organism evidence="2 3">
    <name type="scientific">Vreelandella titanicae</name>
    <dbReference type="NCBI Taxonomy" id="664683"/>
    <lineage>
        <taxon>Bacteria</taxon>
        <taxon>Pseudomonadati</taxon>
        <taxon>Pseudomonadota</taxon>
        <taxon>Gammaproteobacteria</taxon>
        <taxon>Oceanospirillales</taxon>
        <taxon>Halomonadaceae</taxon>
        <taxon>Vreelandella</taxon>
    </lineage>
</organism>
<dbReference type="Pfam" id="PF00535">
    <property type="entry name" value="Glycos_transf_2"/>
    <property type="match status" value="1"/>
</dbReference>
<proteinExistence type="predicted"/>
<dbReference type="PANTHER" id="PTHR43685:SF13">
    <property type="entry name" value="O ANTIGEN BIOSYNTHESIS RHAMNOSYLTRANSFERASE RFBN"/>
    <property type="match status" value="1"/>
</dbReference>
<dbReference type="PANTHER" id="PTHR43685">
    <property type="entry name" value="GLYCOSYLTRANSFERASE"/>
    <property type="match status" value="1"/>
</dbReference>
<comment type="caution">
    <text evidence="2">The sequence shown here is derived from an EMBL/GenBank/DDBJ whole genome shotgun (WGS) entry which is preliminary data.</text>
</comment>
<evidence type="ECO:0000259" key="1">
    <source>
        <dbReference type="Pfam" id="PF00535"/>
    </source>
</evidence>
<dbReference type="RefSeq" id="WP_144815017.1">
    <property type="nucleotide sequence ID" value="NZ_VNFE01000008.1"/>
</dbReference>
<dbReference type="Gene3D" id="3.90.550.10">
    <property type="entry name" value="Spore Coat Polysaccharide Biosynthesis Protein SpsA, Chain A"/>
    <property type="match status" value="1"/>
</dbReference>
<dbReference type="SUPFAM" id="SSF53448">
    <property type="entry name" value="Nucleotide-diphospho-sugar transferases"/>
    <property type="match status" value="1"/>
</dbReference>
<gene>
    <name evidence="2" type="ORF">FQP89_20885</name>
</gene>
<dbReference type="InterPro" id="IPR029044">
    <property type="entry name" value="Nucleotide-diphossugar_trans"/>
</dbReference>
<accession>A0A558J1Q6</accession>